<dbReference type="GO" id="GO:0005524">
    <property type="term" value="F:ATP binding"/>
    <property type="evidence" value="ECO:0007669"/>
    <property type="project" value="UniProtKB-KW"/>
</dbReference>
<dbReference type="GO" id="GO:0005886">
    <property type="term" value="C:plasma membrane"/>
    <property type="evidence" value="ECO:0007669"/>
    <property type="project" value="UniProtKB-SubCell"/>
</dbReference>
<keyword evidence="7" id="KW-0472">Membrane</keyword>
<sequence>MDKKNIIEIKDLETSFFTHLGEVKAVRGVTYELEDGKVLGIVGESGSGKSVTSLSIMRLIDEPGTIKSGEINFNGEKISSNRRYIRKLAMNVKQKRKEELKALKELFKEHKDKEKYMKDRKEILKKYHQILKGFRDEAQSQLSEKEMAKYRGNEIAMIFQDPMTSLNPVYTIENQMIEVIRRHITITQEKALEEANKITNVKKREAKIKDINQGKLRKVNKKEARERAIDYLKLVGIPEPEERIKQYPHQFSGGMRQRALIALALSCEPKVLIADEPTTALDVTIQAQILELLKKIQDEIGTSVIFITHDLGVIAEICTHVVVMYGGMLMEKGTIDEIFYSPQHPYTRGLHRSIPKDVVGQKERLQPIEGSPPDLLNPPKGCPFSSRCPHAMKVCLEKAAPLFKVTDTQESSCWLLDKDAPQVEDFKKARGTV</sequence>
<dbReference type="Proteomes" id="UP000005707">
    <property type="component" value="Unassembled WGS sequence"/>
</dbReference>
<reference evidence="9 10" key="1">
    <citation type="journal article" date="2011" name="J. Bacteriol.">
        <title>Genome sequence of Haloplasma contractile, an unusual contractile bacterium from a deep-sea anoxic brine lake.</title>
        <authorList>
            <person name="Antunes A."/>
            <person name="Alam I."/>
            <person name="El Dorry H."/>
            <person name="Siam R."/>
            <person name="Robertson A."/>
            <person name="Bajic V.B."/>
            <person name="Stingl U."/>
        </authorList>
    </citation>
    <scope>NUCLEOTIDE SEQUENCE [LARGE SCALE GENOMIC DNA]</scope>
    <source>
        <strain evidence="9 10">SSD-17B</strain>
    </source>
</reference>
<dbReference type="CDD" id="cd03257">
    <property type="entry name" value="ABC_NikE_OppD_transporters"/>
    <property type="match status" value="1"/>
</dbReference>
<dbReference type="EMBL" id="AFNU02000009">
    <property type="protein sequence ID" value="ERJ11648.1"/>
    <property type="molecule type" value="Genomic_DNA"/>
</dbReference>
<keyword evidence="5" id="KW-0547">Nucleotide-binding</keyword>
<organism evidence="9 10">
    <name type="scientific">Haloplasma contractile SSD-17B</name>
    <dbReference type="NCBI Taxonomy" id="1033810"/>
    <lineage>
        <taxon>Bacteria</taxon>
        <taxon>Bacillati</taxon>
        <taxon>Mycoplasmatota</taxon>
        <taxon>Mollicutes</taxon>
        <taxon>Haloplasmatales</taxon>
        <taxon>Haloplasmataceae</taxon>
        <taxon>Haloplasma</taxon>
    </lineage>
</organism>
<evidence type="ECO:0000313" key="10">
    <source>
        <dbReference type="Proteomes" id="UP000005707"/>
    </source>
</evidence>
<comment type="caution">
    <text evidence="9">The sequence shown here is derived from an EMBL/GenBank/DDBJ whole genome shotgun (WGS) entry which is preliminary data.</text>
</comment>
<evidence type="ECO:0000256" key="3">
    <source>
        <dbReference type="ARBA" id="ARBA00022448"/>
    </source>
</evidence>
<evidence type="ECO:0000259" key="8">
    <source>
        <dbReference type="PROSITE" id="PS50893"/>
    </source>
</evidence>
<dbReference type="Pfam" id="PF00005">
    <property type="entry name" value="ABC_tran"/>
    <property type="match status" value="2"/>
</dbReference>
<feature type="domain" description="ABC transporter" evidence="8">
    <location>
        <begin position="7"/>
        <end position="351"/>
    </location>
</feature>
<dbReference type="InterPro" id="IPR027417">
    <property type="entry name" value="P-loop_NTPase"/>
</dbReference>
<dbReference type="InterPro" id="IPR013563">
    <property type="entry name" value="Oligopep_ABC_C"/>
</dbReference>
<comment type="subcellular location">
    <subcellularLocation>
        <location evidence="1">Cell membrane</location>
        <topology evidence="1">Peripheral membrane protein</topology>
    </subcellularLocation>
</comment>
<dbReference type="AlphaFoldDB" id="U2E931"/>
<gene>
    <name evidence="9" type="ORF">HLPCO_002349</name>
</gene>
<dbReference type="InterPro" id="IPR017871">
    <property type="entry name" value="ABC_transporter-like_CS"/>
</dbReference>
<reference evidence="9 10" key="2">
    <citation type="journal article" date="2013" name="PLoS ONE">
        <title>INDIGO - INtegrated Data Warehouse of MIcrobial GenOmes with Examples from the Red Sea Extremophiles.</title>
        <authorList>
            <person name="Alam I."/>
            <person name="Antunes A."/>
            <person name="Kamau A.A."/>
            <person name="Ba Alawi W."/>
            <person name="Kalkatawi M."/>
            <person name="Stingl U."/>
            <person name="Bajic V.B."/>
        </authorList>
    </citation>
    <scope>NUCLEOTIDE SEQUENCE [LARGE SCALE GENOMIC DNA]</scope>
    <source>
        <strain evidence="9 10">SSD-17B</strain>
    </source>
</reference>
<dbReference type="PROSITE" id="PS50893">
    <property type="entry name" value="ABC_TRANSPORTER_2"/>
    <property type="match status" value="1"/>
</dbReference>
<evidence type="ECO:0000256" key="2">
    <source>
        <dbReference type="ARBA" id="ARBA00005417"/>
    </source>
</evidence>
<keyword evidence="4" id="KW-1003">Cell membrane</keyword>
<dbReference type="eggNOG" id="COG0444">
    <property type="taxonomic scope" value="Bacteria"/>
</dbReference>
<dbReference type="Gene3D" id="3.40.50.300">
    <property type="entry name" value="P-loop containing nucleotide triphosphate hydrolases"/>
    <property type="match status" value="1"/>
</dbReference>
<accession>U2E931</accession>
<evidence type="ECO:0000256" key="1">
    <source>
        <dbReference type="ARBA" id="ARBA00004202"/>
    </source>
</evidence>
<dbReference type="OrthoDB" id="9806285at2"/>
<keyword evidence="3" id="KW-0813">Transport</keyword>
<evidence type="ECO:0000256" key="7">
    <source>
        <dbReference type="ARBA" id="ARBA00023136"/>
    </source>
</evidence>
<dbReference type="STRING" id="1033810.HLPCO_002349"/>
<dbReference type="PANTHER" id="PTHR43297">
    <property type="entry name" value="OLIGOPEPTIDE TRANSPORT ATP-BINDING PROTEIN APPD"/>
    <property type="match status" value="1"/>
</dbReference>
<dbReference type="SMART" id="SM00382">
    <property type="entry name" value="AAA"/>
    <property type="match status" value="1"/>
</dbReference>
<dbReference type="NCBIfam" id="TIGR01727">
    <property type="entry name" value="oligo_HPY"/>
    <property type="match status" value="1"/>
</dbReference>
<dbReference type="Pfam" id="PF08352">
    <property type="entry name" value="oligo_HPY"/>
    <property type="match status" value="1"/>
</dbReference>
<name>U2E931_9MOLU</name>
<proteinExistence type="inferred from homology"/>
<dbReference type="InParanoid" id="U2E931"/>
<keyword evidence="10" id="KW-1185">Reference proteome</keyword>
<evidence type="ECO:0000256" key="6">
    <source>
        <dbReference type="ARBA" id="ARBA00022840"/>
    </source>
</evidence>
<evidence type="ECO:0000256" key="5">
    <source>
        <dbReference type="ARBA" id="ARBA00022741"/>
    </source>
</evidence>
<dbReference type="SUPFAM" id="SSF52540">
    <property type="entry name" value="P-loop containing nucleoside triphosphate hydrolases"/>
    <property type="match status" value="1"/>
</dbReference>
<dbReference type="InterPro" id="IPR003593">
    <property type="entry name" value="AAA+_ATPase"/>
</dbReference>
<keyword evidence="6" id="KW-0067">ATP-binding</keyword>
<evidence type="ECO:0000256" key="4">
    <source>
        <dbReference type="ARBA" id="ARBA00022475"/>
    </source>
</evidence>
<evidence type="ECO:0000313" key="9">
    <source>
        <dbReference type="EMBL" id="ERJ11648.1"/>
    </source>
</evidence>
<dbReference type="GO" id="GO:0015833">
    <property type="term" value="P:peptide transport"/>
    <property type="evidence" value="ECO:0007669"/>
    <property type="project" value="InterPro"/>
</dbReference>
<dbReference type="RefSeq" id="WP_008825413.1">
    <property type="nucleotide sequence ID" value="NZ_AFNU02000009.1"/>
</dbReference>
<protein>
    <submittedName>
        <fullName evidence="9">Oligopeptide ABC transporter ATPase component protein</fullName>
    </submittedName>
</protein>
<dbReference type="PROSITE" id="PS00211">
    <property type="entry name" value="ABC_TRANSPORTER_1"/>
    <property type="match status" value="1"/>
</dbReference>
<dbReference type="PANTHER" id="PTHR43297:SF2">
    <property type="entry name" value="DIPEPTIDE TRANSPORT ATP-BINDING PROTEIN DPPD"/>
    <property type="match status" value="1"/>
</dbReference>
<dbReference type="InterPro" id="IPR050388">
    <property type="entry name" value="ABC_Ni/Peptide_Import"/>
</dbReference>
<dbReference type="InterPro" id="IPR003439">
    <property type="entry name" value="ABC_transporter-like_ATP-bd"/>
</dbReference>
<dbReference type="GO" id="GO:0016887">
    <property type="term" value="F:ATP hydrolysis activity"/>
    <property type="evidence" value="ECO:0007669"/>
    <property type="project" value="InterPro"/>
</dbReference>
<comment type="similarity">
    <text evidence="2">Belongs to the ABC transporter superfamily.</text>
</comment>